<organism evidence="9 10">
    <name type="scientific">Hymenoscyphus albidus</name>
    <dbReference type="NCBI Taxonomy" id="595503"/>
    <lineage>
        <taxon>Eukaryota</taxon>
        <taxon>Fungi</taxon>
        <taxon>Dikarya</taxon>
        <taxon>Ascomycota</taxon>
        <taxon>Pezizomycotina</taxon>
        <taxon>Leotiomycetes</taxon>
        <taxon>Helotiales</taxon>
        <taxon>Helotiaceae</taxon>
        <taxon>Hymenoscyphus</taxon>
    </lineage>
</organism>
<comment type="catalytic activity">
    <reaction evidence="1">
        <text>Endonucleolytic cleavage to 5'-phosphomonoester.</text>
        <dbReference type="EC" id="3.1.26.4"/>
    </reaction>
</comment>
<dbReference type="InterPro" id="IPR036397">
    <property type="entry name" value="RNaseH_sf"/>
</dbReference>
<evidence type="ECO:0000256" key="7">
    <source>
        <dbReference type="ARBA" id="ARBA00022801"/>
    </source>
</evidence>
<evidence type="ECO:0000256" key="3">
    <source>
        <dbReference type="ARBA" id="ARBA00012180"/>
    </source>
</evidence>
<accession>A0A9N9LND1</accession>
<proteinExistence type="inferred from homology"/>
<comment type="caution">
    <text evidence="9">The sequence shown here is derived from an EMBL/GenBank/DDBJ whole genome shotgun (WGS) entry which is preliminary data.</text>
</comment>
<dbReference type="Gene3D" id="3.30.420.10">
    <property type="entry name" value="Ribonuclease H-like superfamily/Ribonuclease H"/>
    <property type="match status" value="1"/>
</dbReference>
<keyword evidence="5" id="KW-0479">Metal-binding</keyword>
<dbReference type="PANTHER" id="PTHR10642">
    <property type="entry name" value="RIBONUCLEASE H1"/>
    <property type="match status" value="1"/>
</dbReference>
<comment type="similarity">
    <text evidence="2">Belongs to the RNase H family.</text>
</comment>
<keyword evidence="4" id="KW-0540">Nuclease</keyword>
<dbReference type="InterPro" id="IPR002156">
    <property type="entry name" value="RNaseH_domain"/>
</dbReference>
<dbReference type="GO" id="GO:0004523">
    <property type="term" value="F:RNA-DNA hybrid ribonuclease activity"/>
    <property type="evidence" value="ECO:0007669"/>
    <property type="project" value="UniProtKB-EC"/>
</dbReference>
<feature type="domain" description="RNase H type-1" evidence="8">
    <location>
        <begin position="183"/>
        <end position="325"/>
    </location>
</feature>
<keyword evidence="7" id="KW-0378">Hydrolase</keyword>
<evidence type="ECO:0000313" key="10">
    <source>
        <dbReference type="Proteomes" id="UP000701801"/>
    </source>
</evidence>
<dbReference type="GO" id="GO:0046872">
    <property type="term" value="F:metal ion binding"/>
    <property type="evidence" value="ECO:0007669"/>
    <property type="project" value="UniProtKB-KW"/>
</dbReference>
<name>A0A9N9LND1_9HELO</name>
<evidence type="ECO:0000259" key="8">
    <source>
        <dbReference type="PROSITE" id="PS50879"/>
    </source>
</evidence>
<dbReference type="InterPro" id="IPR050092">
    <property type="entry name" value="RNase_H"/>
</dbReference>
<dbReference type="PROSITE" id="PS50879">
    <property type="entry name" value="RNASE_H_1"/>
    <property type="match status" value="1"/>
</dbReference>
<dbReference type="EMBL" id="CAJVRM010000252">
    <property type="protein sequence ID" value="CAG8978349.1"/>
    <property type="molecule type" value="Genomic_DNA"/>
</dbReference>
<dbReference type="EC" id="3.1.26.4" evidence="3"/>
<dbReference type="CDD" id="cd09276">
    <property type="entry name" value="Rnase_HI_RT_non_LTR"/>
    <property type="match status" value="1"/>
</dbReference>
<dbReference type="OrthoDB" id="3549410at2759"/>
<sequence>MSRLANNSKGLTPFALRQLYTACVTSIADYGSTIWWRGQAQFTTLLQKLQNLAIRKILGVFKTTPILPMEVESALPPPEVRLSSSLRTYALRLLKLAPSHPVNHATNKLLNTQITPGKKKPTTPQLQRIHSSISNLYDLENLEQISHFYFPPWERQTPYKVHISKLSKEEEAKVHLRLLQNNPNNSIFIYTDASSTATENSQGIGVGLSVISPQSSIIHYEKKINIGPNKLVYNGEVEGATLAVEYAAKHARPGIHFHIYSDNQAGLWRLKTTSDHPGQDCQIRAIKAARKVASKGANTTIHWVPGHTDIPGNEKADKLAKAATTIQPSTQLTSFAMLGVKIRQIQNKEWHQKLTTHPAHHTEPSTNQHSYRREFPWKILSKPRVPQGTKREIASAFYQLKLGHGYFKSYLHNLGHTNNNRCRCGRQETPTHLLLSCPETGDARKVLKRNLLKHYIREFTMKSLLHTTKGVEATLDFLRTTKIATRIWHTQRVAEEEKEEEDEEEDEEE</sequence>
<evidence type="ECO:0000256" key="6">
    <source>
        <dbReference type="ARBA" id="ARBA00022759"/>
    </source>
</evidence>
<evidence type="ECO:0000256" key="2">
    <source>
        <dbReference type="ARBA" id="ARBA00005300"/>
    </source>
</evidence>
<evidence type="ECO:0000313" key="9">
    <source>
        <dbReference type="EMBL" id="CAG8978349.1"/>
    </source>
</evidence>
<reference evidence="9" key="1">
    <citation type="submission" date="2021-07" db="EMBL/GenBank/DDBJ databases">
        <authorList>
            <person name="Durling M."/>
        </authorList>
    </citation>
    <scope>NUCLEOTIDE SEQUENCE</scope>
</reference>
<dbReference type="GO" id="GO:0043137">
    <property type="term" value="P:DNA replication, removal of RNA primer"/>
    <property type="evidence" value="ECO:0007669"/>
    <property type="project" value="TreeGrafter"/>
</dbReference>
<keyword evidence="10" id="KW-1185">Reference proteome</keyword>
<dbReference type="GO" id="GO:0003676">
    <property type="term" value="F:nucleic acid binding"/>
    <property type="evidence" value="ECO:0007669"/>
    <property type="project" value="InterPro"/>
</dbReference>
<protein>
    <recommendedName>
        <fullName evidence="3">ribonuclease H</fullName>
        <ecNumber evidence="3">3.1.26.4</ecNumber>
    </recommendedName>
</protein>
<dbReference type="InterPro" id="IPR012337">
    <property type="entry name" value="RNaseH-like_sf"/>
</dbReference>
<dbReference type="Pfam" id="PF00075">
    <property type="entry name" value="RNase_H"/>
    <property type="match status" value="1"/>
</dbReference>
<keyword evidence="6" id="KW-0255">Endonuclease</keyword>
<dbReference type="Proteomes" id="UP000701801">
    <property type="component" value="Unassembled WGS sequence"/>
</dbReference>
<dbReference type="PANTHER" id="PTHR10642:SF26">
    <property type="entry name" value="RIBONUCLEASE H1"/>
    <property type="match status" value="1"/>
</dbReference>
<evidence type="ECO:0000256" key="4">
    <source>
        <dbReference type="ARBA" id="ARBA00022722"/>
    </source>
</evidence>
<dbReference type="AlphaFoldDB" id="A0A9N9LND1"/>
<gene>
    <name evidence="9" type="ORF">HYALB_00012484</name>
</gene>
<dbReference type="SUPFAM" id="SSF53098">
    <property type="entry name" value="Ribonuclease H-like"/>
    <property type="match status" value="1"/>
</dbReference>
<evidence type="ECO:0000256" key="5">
    <source>
        <dbReference type="ARBA" id="ARBA00022723"/>
    </source>
</evidence>
<evidence type="ECO:0000256" key="1">
    <source>
        <dbReference type="ARBA" id="ARBA00000077"/>
    </source>
</evidence>